<keyword evidence="1" id="KW-0805">Transcription regulation</keyword>
<dbReference type="SUPFAM" id="SSF47413">
    <property type="entry name" value="lambda repressor-like DNA-binding domains"/>
    <property type="match status" value="1"/>
</dbReference>
<dbReference type="Pfam" id="PF01381">
    <property type="entry name" value="HTH_3"/>
    <property type="match status" value="1"/>
</dbReference>
<gene>
    <name evidence="5" type="ORF">VSX56_18845</name>
</gene>
<dbReference type="CDD" id="cd00093">
    <property type="entry name" value="HTH_XRE"/>
    <property type="match status" value="1"/>
</dbReference>
<dbReference type="InterPro" id="IPR001387">
    <property type="entry name" value="Cro/C1-type_HTH"/>
</dbReference>
<dbReference type="SUPFAM" id="SSF51306">
    <property type="entry name" value="LexA/Signal peptidase"/>
    <property type="match status" value="1"/>
</dbReference>
<dbReference type="Gene3D" id="2.10.109.10">
    <property type="entry name" value="Umud Fragment, subunit A"/>
    <property type="match status" value="1"/>
</dbReference>
<reference evidence="5 6" key="1">
    <citation type="submission" date="2024-01" db="EMBL/GenBank/DDBJ databases">
        <authorList>
            <person name="Deng Y."/>
            <person name="Su J."/>
        </authorList>
    </citation>
    <scope>NUCLEOTIDE SEQUENCE [LARGE SCALE GENOMIC DNA]</scope>
    <source>
        <strain evidence="5 6">CPCC 100088</strain>
    </source>
</reference>
<dbReference type="CDD" id="cd06529">
    <property type="entry name" value="S24_LexA-like"/>
    <property type="match status" value="1"/>
</dbReference>
<evidence type="ECO:0000256" key="2">
    <source>
        <dbReference type="ARBA" id="ARBA00023125"/>
    </source>
</evidence>
<dbReference type="RefSeq" id="WP_339112878.1">
    <property type="nucleotide sequence ID" value="NZ_JAYWLC010000031.1"/>
</dbReference>
<evidence type="ECO:0000259" key="4">
    <source>
        <dbReference type="PROSITE" id="PS50943"/>
    </source>
</evidence>
<dbReference type="Proteomes" id="UP001438953">
    <property type="component" value="Unassembled WGS sequence"/>
</dbReference>
<keyword evidence="2" id="KW-0238">DNA-binding</keyword>
<reference evidence="5 6" key="2">
    <citation type="submission" date="2024-06" db="EMBL/GenBank/DDBJ databases">
        <title>Thioclava kandeliae sp. nov. from a rhizosphere soil sample of Kandelia candel in a mangrove.</title>
        <authorList>
            <person name="Mu T."/>
        </authorList>
    </citation>
    <scope>NUCLEOTIDE SEQUENCE [LARGE SCALE GENOMIC DNA]</scope>
    <source>
        <strain evidence="5 6">CPCC 100088</strain>
    </source>
</reference>
<sequence>MKIDIKSALEKRNMSQQQLADAIDVGKGYLSEIVNGKKKPSFDVLVRILEALDADISEIATTRPPIAVPGYAGAGDEVSLVDDYTKGNGMYKIQCPPQISPKGIVAVEIRGDSMEPAYSSGDIVLFSRDTHDGVPTEAIGRKVIAETSDGMIWLKYMKEGTEAGTFSLLSLNPTGRNLHNVHLKWAAPVRFHIPKDLVNKQ</sequence>
<feature type="domain" description="HTH cro/C1-type" evidence="4">
    <location>
        <begin position="5"/>
        <end position="59"/>
    </location>
</feature>
<dbReference type="EMBL" id="JAYWLC010000031">
    <property type="protein sequence ID" value="MER5173818.1"/>
    <property type="molecule type" value="Genomic_DNA"/>
</dbReference>
<keyword evidence="6" id="KW-1185">Reference proteome</keyword>
<dbReference type="Gene3D" id="1.10.260.40">
    <property type="entry name" value="lambda repressor-like DNA-binding domains"/>
    <property type="match status" value="1"/>
</dbReference>
<accession>A0ABV1SLN1</accession>
<dbReference type="PANTHER" id="PTHR40661">
    <property type="match status" value="1"/>
</dbReference>
<dbReference type="PANTHER" id="PTHR40661:SF3">
    <property type="entry name" value="FELS-1 PROPHAGE TRANSCRIPTIONAL REGULATOR"/>
    <property type="match status" value="1"/>
</dbReference>
<dbReference type="SMART" id="SM00530">
    <property type="entry name" value="HTH_XRE"/>
    <property type="match status" value="1"/>
</dbReference>
<evidence type="ECO:0000256" key="3">
    <source>
        <dbReference type="ARBA" id="ARBA00023163"/>
    </source>
</evidence>
<dbReference type="InterPro" id="IPR036286">
    <property type="entry name" value="LexA/Signal_pep-like_sf"/>
</dbReference>
<name>A0ABV1SLN1_9RHOB</name>
<keyword evidence="3" id="KW-0804">Transcription</keyword>
<proteinExistence type="predicted"/>
<protein>
    <submittedName>
        <fullName evidence="5">Helix-turn-helix domain-containing protein</fullName>
    </submittedName>
</protein>
<dbReference type="Pfam" id="PF00717">
    <property type="entry name" value="Peptidase_S24"/>
    <property type="match status" value="1"/>
</dbReference>
<dbReference type="PROSITE" id="PS50943">
    <property type="entry name" value="HTH_CROC1"/>
    <property type="match status" value="1"/>
</dbReference>
<dbReference type="InterPro" id="IPR010982">
    <property type="entry name" value="Lambda_DNA-bd_dom_sf"/>
</dbReference>
<comment type="caution">
    <text evidence="5">The sequence shown here is derived from an EMBL/GenBank/DDBJ whole genome shotgun (WGS) entry which is preliminary data.</text>
</comment>
<organism evidence="5 6">
    <name type="scientific">Thioclava kandeliae</name>
    <dbReference type="NCBI Taxonomy" id="3070818"/>
    <lineage>
        <taxon>Bacteria</taxon>
        <taxon>Pseudomonadati</taxon>
        <taxon>Pseudomonadota</taxon>
        <taxon>Alphaproteobacteria</taxon>
        <taxon>Rhodobacterales</taxon>
        <taxon>Paracoccaceae</taxon>
        <taxon>Thioclava</taxon>
    </lineage>
</organism>
<dbReference type="InterPro" id="IPR015927">
    <property type="entry name" value="Peptidase_S24_S26A/B/C"/>
</dbReference>
<evidence type="ECO:0000313" key="6">
    <source>
        <dbReference type="Proteomes" id="UP001438953"/>
    </source>
</evidence>
<dbReference type="InterPro" id="IPR039418">
    <property type="entry name" value="LexA-like"/>
</dbReference>
<evidence type="ECO:0000256" key="1">
    <source>
        <dbReference type="ARBA" id="ARBA00023015"/>
    </source>
</evidence>
<evidence type="ECO:0000313" key="5">
    <source>
        <dbReference type="EMBL" id="MER5173818.1"/>
    </source>
</evidence>